<proteinExistence type="predicted"/>
<dbReference type="PANTHER" id="PTHR24148:SF73">
    <property type="entry name" value="HET DOMAIN PROTEIN (AFU_ORTHOLOGUE AFUA_8G01020)"/>
    <property type="match status" value="1"/>
</dbReference>
<name>A0AAE0UDN5_SORBR</name>
<protein>
    <submittedName>
        <fullName evidence="2">Heterokaryon incompatibility protein-domain-containing protein</fullName>
    </submittedName>
</protein>
<evidence type="ECO:0000313" key="2">
    <source>
        <dbReference type="EMBL" id="KAK3400283.1"/>
    </source>
</evidence>
<dbReference type="Pfam" id="PF06985">
    <property type="entry name" value="HET"/>
    <property type="match status" value="1"/>
</dbReference>
<evidence type="ECO:0000259" key="1">
    <source>
        <dbReference type="Pfam" id="PF06985"/>
    </source>
</evidence>
<reference evidence="2" key="2">
    <citation type="submission" date="2023-07" db="EMBL/GenBank/DDBJ databases">
        <authorList>
            <consortium name="Lawrence Berkeley National Laboratory"/>
            <person name="Haridas S."/>
            <person name="Hensen N."/>
            <person name="Bonometti L."/>
            <person name="Westerberg I."/>
            <person name="Brannstrom I.O."/>
            <person name="Guillou S."/>
            <person name="Cros-Aarteil S."/>
            <person name="Calhoun S."/>
            <person name="Kuo A."/>
            <person name="Mondo S."/>
            <person name="Pangilinan J."/>
            <person name="Riley R."/>
            <person name="LaButti K."/>
            <person name="Andreopoulos B."/>
            <person name="Lipzen A."/>
            <person name="Chen C."/>
            <person name="Yanf M."/>
            <person name="Daum C."/>
            <person name="Ng V."/>
            <person name="Clum A."/>
            <person name="Steindorff A."/>
            <person name="Ohm R."/>
            <person name="Martin F."/>
            <person name="Silar P."/>
            <person name="Natvig D."/>
            <person name="Lalanne C."/>
            <person name="Gautier V."/>
            <person name="Ament-velasquez S.L."/>
            <person name="Kruys A."/>
            <person name="Hutchinson M.I."/>
            <person name="Powell A.J."/>
            <person name="Barry K."/>
            <person name="Miller A.N."/>
            <person name="Grigoriev I.V."/>
            <person name="Debuchy R."/>
            <person name="Gladieux P."/>
            <person name="Thoren M.H."/>
            <person name="Johannesson H."/>
        </authorList>
    </citation>
    <scope>NUCLEOTIDE SEQUENCE</scope>
    <source>
        <strain evidence="2">FGSC 1904</strain>
    </source>
</reference>
<feature type="domain" description="Heterokaryon incompatibility" evidence="1">
    <location>
        <begin position="82"/>
        <end position="272"/>
    </location>
</feature>
<reference evidence="2" key="1">
    <citation type="journal article" date="2023" name="Mol. Phylogenet. Evol.">
        <title>Genome-scale phylogeny and comparative genomics of the fungal order Sordariales.</title>
        <authorList>
            <person name="Hensen N."/>
            <person name="Bonometti L."/>
            <person name="Westerberg I."/>
            <person name="Brannstrom I.O."/>
            <person name="Guillou S."/>
            <person name="Cros-Aarteil S."/>
            <person name="Calhoun S."/>
            <person name="Haridas S."/>
            <person name="Kuo A."/>
            <person name="Mondo S."/>
            <person name="Pangilinan J."/>
            <person name="Riley R."/>
            <person name="LaButti K."/>
            <person name="Andreopoulos B."/>
            <person name="Lipzen A."/>
            <person name="Chen C."/>
            <person name="Yan M."/>
            <person name="Daum C."/>
            <person name="Ng V."/>
            <person name="Clum A."/>
            <person name="Steindorff A."/>
            <person name="Ohm R.A."/>
            <person name="Martin F."/>
            <person name="Silar P."/>
            <person name="Natvig D.O."/>
            <person name="Lalanne C."/>
            <person name="Gautier V."/>
            <person name="Ament-Velasquez S.L."/>
            <person name="Kruys A."/>
            <person name="Hutchinson M.I."/>
            <person name="Powell A.J."/>
            <person name="Barry K."/>
            <person name="Miller A.N."/>
            <person name="Grigoriev I.V."/>
            <person name="Debuchy R."/>
            <person name="Gladieux P."/>
            <person name="Hiltunen Thoren M."/>
            <person name="Johannesson H."/>
        </authorList>
    </citation>
    <scope>NUCLEOTIDE SEQUENCE</scope>
    <source>
        <strain evidence="2">FGSC 1904</strain>
    </source>
</reference>
<dbReference type="EMBL" id="JAUTDP010000004">
    <property type="protein sequence ID" value="KAK3400283.1"/>
    <property type="molecule type" value="Genomic_DNA"/>
</dbReference>
<accession>A0AAE0UDN5</accession>
<dbReference type="Proteomes" id="UP001281003">
    <property type="component" value="Unassembled WGS sequence"/>
</dbReference>
<dbReference type="PANTHER" id="PTHR24148">
    <property type="entry name" value="ANKYRIN REPEAT DOMAIN-CONTAINING PROTEIN 39 HOMOLOG-RELATED"/>
    <property type="match status" value="1"/>
</dbReference>
<keyword evidence="3" id="KW-1185">Reference proteome</keyword>
<organism evidence="2 3">
    <name type="scientific">Sordaria brevicollis</name>
    <dbReference type="NCBI Taxonomy" id="83679"/>
    <lineage>
        <taxon>Eukaryota</taxon>
        <taxon>Fungi</taxon>
        <taxon>Dikarya</taxon>
        <taxon>Ascomycota</taxon>
        <taxon>Pezizomycotina</taxon>
        <taxon>Sordariomycetes</taxon>
        <taxon>Sordariomycetidae</taxon>
        <taxon>Sordariales</taxon>
        <taxon>Sordariaceae</taxon>
        <taxon>Sordaria</taxon>
    </lineage>
</organism>
<dbReference type="InterPro" id="IPR052895">
    <property type="entry name" value="HetReg/Transcr_Mod"/>
</dbReference>
<comment type="caution">
    <text evidence="2">The sequence shown here is derived from an EMBL/GenBank/DDBJ whole genome shotgun (WGS) entry which is preliminary data.</text>
</comment>
<dbReference type="AlphaFoldDB" id="A0AAE0UDN5"/>
<evidence type="ECO:0000313" key="3">
    <source>
        <dbReference type="Proteomes" id="UP001281003"/>
    </source>
</evidence>
<sequence length="754" mass="85225">MESVTILSDAIKAFLRYISSLWHRFLTLLPWIGTKSASNRPFPHFYRPLPPKFIRVFELEPGEYSDEIVGRLVPQAIDAEPYEAISYVWGDATKRRNITIDGVALSVTENLHGALTAFRHRPVAAGSIDEESDAGIVPVNRHSRVRRLWADAVCINQEDMKERVSQVELMSLIYAGAQRVLSWLGWEEGEEGRRHKQDAIAFIKEFMEDPQVGINEARVLLLHHDFNADPTEDLAHLSEDDRRRFREQARKWDTVKRFFEVEYFHRAWIVQELGLAREALLTTALKPVHKGKSVNESNGIDNEGQGLEISILKWPLMGRFVEVLDYSSASLVTHLGLVSWVVHHILLVWSTDENGVPDCDFLTGLHWTRILRVTDPRDRIFSLLGHPRAVLNGELVIHPDYTRTRGVIYTRLAINMIRKTKNLYVVSLVDHEDDPSVEECEWDPEQDARMPSWVPDWHSINRTTPVDYPIAAAATEDDSIEIEGGVDCEDGTSLPHLLVRGWVIDKITAVSRRMETTDFPITHLARERTKQNPFWLDRVWELVRPAKQEDALAVLESLSLALPLGTREKNDPVSTVGSNQTLEEHQKSFATYVLEYHELLRGALAEAGCDNTDGVDKSSFLPDRSVFDSLPADAQAELRRRGEGATAAGFLECMTWPSMCRVVYRTESGLVGMGSRVTRPGDLVCRVRGSAVLMTLRKVDDSNVSEMTEPTTPTETTMSIRCVHIAPTVIPARMKKGNVDGAEFGEKACDLRIM</sequence>
<dbReference type="InterPro" id="IPR010730">
    <property type="entry name" value="HET"/>
</dbReference>
<gene>
    <name evidence="2" type="ORF">B0T20DRAFT_478128</name>
</gene>